<protein>
    <submittedName>
        <fullName evidence="1">Uncharacterized protein</fullName>
    </submittedName>
</protein>
<evidence type="ECO:0000313" key="2">
    <source>
        <dbReference type="Proteomes" id="UP001630127"/>
    </source>
</evidence>
<organism evidence="1 2">
    <name type="scientific">Cinchona calisaya</name>
    <dbReference type="NCBI Taxonomy" id="153742"/>
    <lineage>
        <taxon>Eukaryota</taxon>
        <taxon>Viridiplantae</taxon>
        <taxon>Streptophyta</taxon>
        <taxon>Embryophyta</taxon>
        <taxon>Tracheophyta</taxon>
        <taxon>Spermatophyta</taxon>
        <taxon>Magnoliopsida</taxon>
        <taxon>eudicotyledons</taxon>
        <taxon>Gunneridae</taxon>
        <taxon>Pentapetalae</taxon>
        <taxon>asterids</taxon>
        <taxon>lamiids</taxon>
        <taxon>Gentianales</taxon>
        <taxon>Rubiaceae</taxon>
        <taxon>Cinchonoideae</taxon>
        <taxon>Cinchoneae</taxon>
        <taxon>Cinchona</taxon>
    </lineage>
</organism>
<accession>A0ABD2Z5S7</accession>
<gene>
    <name evidence="1" type="ORF">ACH5RR_026898</name>
</gene>
<dbReference type="EMBL" id="JBJUIK010000011">
    <property type="protein sequence ID" value="KAL3514181.1"/>
    <property type="molecule type" value="Genomic_DNA"/>
</dbReference>
<dbReference type="AlphaFoldDB" id="A0ABD2Z5S7"/>
<comment type="caution">
    <text evidence="1">The sequence shown here is derived from an EMBL/GenBank/DDBJ whole genome shotgun (WGS) entry which is preliminary data.</text>
</comment>
<keyword evidence="2" id="KW-1185">Reference proteome</keyword>
<feature type="non-terminal residue" evidence="1">
    <location>
        <position position="145"/>
    </location>
</feature>
<dbReference type="Proteomes" id="UP001630127">
    <property type="component" value="Unassembled WGS sequence"/>
</dbReference>
<proteinExistence type="predicted"/>
<reference evidence="1 2" key="1">
    <citation type="submission" date="2024-11" db="EMBL/GenBank/DDBJ databases">
        <title>A near-complete genome assembly of Cinchona calisaya.</title>
        <authorList>
            <person name="Lian D.C."/>
            <person name="Zhao X.W."/>
            <person name="Wei L."/>
        </authorList>
    </citation>
    <scope>NUCLEOTIDE SEQUENCE [LARGE SCALE GENOMIC DNA]</scope>
    <source>
        <tissue evidence="1">Nenye</tissue>
    </source>
</reference>
<name>A0ABD2Z5S7_9GENT</name>
<evidence type="ECO:0000313" key="1">
    <source>
        <dbReference type="EMBL" id="KAL3514181.1"/>
    </source>
</evidence>
<sequence length="145" mass="16557">MGKEANVTERTELDLKRCPYYQLDSAALESQHHKRRICSLLYKSGFEGWKSMGIKHPQFLSPKSSNVAPNIPKFTVYVGIYSPELITLSNEIPQATRSPDGALLGDDDSWANRVRVRVQVRSPRDGSLLKKPKRVVEFVILFKRR</sequence>